<evidence type="ECO:0000259" key="1">
    <source>
        <dbReference type="Pfam" id="PF05123"/>
    </source>
</evidence>
<evidence type="ECO:0000313" key="4">
    <source>
        <dbReference type="Proteomes" id="UP000533207"/>
    </source>
</evidence>
<name>A0A7J9PF47_METMI</name>
<dbReference type="Pfam" id="PF05123">
    <property type="entry name" value="S_layer_N"/>
    <property type="match status" value="1"/>
</dbReference>
<dbReference type="InterPro" id="IPR006454">
    <property type="entry name" value="S_layer_MJ"/>
</dbReference>
<gene>
    <name evidence="3" type="ORF">HNP90_000772</name>
</gene>
<dbReference type="Pfam" id="PF05124">
    <property type="entry name" value="S_layer_C"/>
    <property type="match status" value="1"/>
</dbReference>
<dbReference type="NCBIfam" id="TIGR01564">
    <property type="entry name" value="S_layer_MJ"/>
    <property type="match status" value="1"/>
</dbReference>
<dbReference type="RefSeq" id="WP_011976530.1">
    <property type="nucleotide sequence ID" value="NZ_JACDUL010000002.1"/>
</dbReference>
<reference evidence="3 4" key="1">
    <citation type="submission" date="2020-07" db="EMBL/GenBank/DDBJ databases">
        <title>Genomic Encyclopedia of Type Strains, Phase IV (KMG-V): Genome sequencing to study the core and pangenomes of soil and plant-associated prokaryotes.</title>
        <authorList>
            <person name="Whitman W."/>
        </authorList>
    </citation>
    <scope>NUCLEOTIDE SEQUENCE [LARGE SCALE GENOMIC DNA]</scope>
    <source>
        <strain evidence="3 4">C8</strain>
    </source>
</reference>
<proteinExistence type="predicted"/>
<accession>A0A7J9PF47</accession>
<dbReference type="InterPro" id="IPR022650">
    <property type="entry name" value="S_layer_central"/>
</dbReference>
<feature type="domain" description="S-layer protein outer" evidence="2">
    <location>
        <begin position="34"/>
        <end position="532"/>
    </location>
</feature>
<evidence type="ECO:0000313" key="3">
    <source>
        <dbReference type="EMBL" id="MBA2861893.1"/>
    </source>
</evidence>
<organism evidence="3 4">
    <name type="scientific">Methanococcus maripaludis</name>
    <name type="common">Methanococcus deltae</name>
    <dbReference type="NCBI Taxonomy" id="39152"/>
    <lineage>
        <taxon>Archaea</taxon>
        <taxon>Methanobacteriati</taxon>
        <taxon>Methanobacteriota</taxon>
        <taxon>Methanomada group</taxon>
        <taxon>Methanococci</taxon>
        <taxon>Methanococcales</taxon>
        <taxon>Methanococcaceae</taxon>
        <taxon>Methanococcus</taxon>
    </lineage>
</organism>
<dbReference type="Proteomes" id="UP000533207">
    <property type="component" value="Unassembled WGS sequence"/>
</dbReference>
<dbReference type="InterPro" id="IPR022651">
    <property type="entry name" value="S_layer_C"/>
</dbReference>
<dbReference type="AlphaFoldDB" id="A0A7J9PF47"/>
<protein>
    <submittedName>
        <fullName evidence="3">S-layer protein (TIGR01564 family)</fullName>
    </submittedName>
</protein>
<feature type="domain" description="S-layer protein central" evidence="1">
    <location>
        <begin position="111"/>
        <end position="438"/>
    </location>
</feature>
<sequence length="532" mass="55989">MAISIKKIVSIGLGGLMLGSALSSSAFAVEKVGDVDSFVSDLVSTDNSNVDIIVGSNSVASDVVSAANIAAKLGSLSFLEQTGEEASATLSIGSKSKSDNFNLVGSGVTDSLFAVSVDDDYVSSISNVDFHSSTNLDATGYVSLEDLGNLMEVSDTDPSSWVTGSDNDVSAEFMFLRLKTDVADWKVNSDEMSYMTLLFDENTGVPAGLKGMCPGRNIAYLGEEWTLMGMSCDADKVVLGKEVYRGALKEGESYSVNGCEIKIDSIITDGTDYKVSAKILKDGAVVASTYNEAPTNLMANGIGIRFQKVYESIDSNAAYADVVIVNNVKGMPLGSEVIPDYEIYSVLYTGGTFQYTDDFVKGQKNVGLALKYVGDDLTGLGSDDSVKVADYADFLFDDEGSSATKLNVFFEMNEEKEVSLIQTQKTNVLNVKILAEEISTGDDESLTIAPIVKLDTETSMETSENPLILIGGPVINSITKELSNAGLIAIDNESPATLALAAGAANGNDVLVVAGGDRSATTDAANALIAMI</sequence>
<comment type="caution">
    <text evidence="3">The sequence shown here is derived from an EMBL/GenBank/DDBJ whole genome shotgun (WGS) entry which is preliminary data.</text>
</comment>
<dbReference type="EMBL" id="JACDUL010000002">
    <property type="protein sequence ID" value="MBA2861893.1"/>
    <property type="molecule type" value="Genomic_DNA"/>
</dbReference>
<evidence type="ECO:0000259" key="2">
    <source>
        <dbReference type="Pfam" id="PF05124"/>
    </source>
</evidence>